<evidence type="ECO:0000259" key="8">
    <source>
        <dbReference type="Pfam" id="PF01850"/>
    </source>
</evidence>
<reference evidence="9" key="1">
    <citation type="submission" date="2022-08" db="EMBL/GenBank/DDBJ databases">
        <title>Chelativorans sichuanense sp. nov., a paraffin oil-degrading bacterium isolated from a mixture of oil-based drill cuttings and paddy soil.</title>
        <authorList>
            <person name="Yu J."/>
            <person name="Liu H."/>
            <person name="Chen Q."/>
        </authorList>
    </citation>
    <scope>NUCLEOTIDE SEQUENCE</scope>
    <source>
        <strain evidence="9">SCAU 2101</strain>
    </source>
</reference>
<dbReference type="RefSeq" id="WP_261517266.1">
    <property type="nucleotide sequence ID" value="NZ_JAODNV010000046.1"/>
</dbReference>
<gene>
    <name evidence="9" type="ORF">NYR54_18980</name>
</gene>
<evidence type="ECO:0000313" key="10">
    <source>
        <dbReference type="Proteomes" id="UP001149009"/>
    </source>
</evidence>
<evidence type="ECO:0000256" key="2">
    <source>
        <dbReference type="ARBA" id="ARBA00022649"/>
    </source>
</evidence>
<accession>A0A9X2XAH6</accession>
<dbReference type="GO" id="GO:0004518">
    <property type="term" value="F:nuclease activity"/>
    <property type="evidence" value="ECO:0007669"/>
    <property type="project" value="UniProtKB-KW"/>
</dbReference>
<name>A0A9X2XAH6_9HYPH</name>
<dbReference type="SUPFAM" id="SSF88723">
    <property type="entry name" value="PIN domain-like"/>
    <property type="match status" value="1"/>
</dbReference>
<evidence type="ECO:0000256" key="3">
    <source>
        <dbReference type="ARBA" id="ARBA00022722"/>
    </source>
</evidence>
<dbReference type="InterPro" id="IPR050556">
    <property type="entry name" value="Type_II_TA_system_RNase"/>
</dbReference>
<comment type="cofactor">
    <cofactor evidence="1">
        <name>Mg(2+)</name>
        <dbReference type="ChEBI" id="CHEBI:18420"/>
    </cofactor>
</comment>
<evidence type="ECO:0000256" key="6">
    <source>
        <dbReference type="ARBA" id="ARBA00022842"/>
    </source>
</evidence>
<evidence type="ECO:0000256" key="5">
    <source>
        <dbReference type="ARBA" id="ARBA00022801"/>
    </source>
</evidence>
<dbReference type="InterPro" id="IPR029060">
    <property type="entry name" value="PIN-like_dom_sf"/>
</dbReference>
<dbReference type="EMBL" id="JAODNV010000046">
    <property type="protein sequence ID" value="MCT8992322.1"/>
    <property type="molecule type" value="Genomic_DNA"/>
</dbReference>
<dbReference type="Gene3D" id="3.40.50.1010">
    <property type="entry name" value="5'-nuclease"/>
    <property type="match status" value="1"/>
</dbReference>
<dbReference type="GO" id="GO:0046872">
    <property type="term" value="F:metal ion binding"/>
    <property type="evidence" value="ECO:0007669"/>
    <property type="project" value="UniProtKB-KW"/>
</dbReference>
<sequence>MFVLDTNVLSSLAHKRPNPNVIAWILSTTSAVSIPFSAVIEIERGIQNLAGRNPLRQRQLAEWLESLLASDMPVLGMDAEIARQFAKMTMVPALHDLWMTNPMAKKPHLGQDLAIAATAIVVEAPIATLNIKDFVRIHRYFPLPGVFDPASRTWVVEFFKRKSAQRSASFTA</sequence>
<evidence type="ECO:0000256" key="7">
    <source>
        <dbReference type="ARBA" id="ARBA00038093"/>
    </source>
</evidence>
<evidence type="ECO:0000256" key="1">
    <source>
        <dbReference type="ARBA" id="ARBA00001946"/>
    </source>
</evidence>
<organism evidence="9 10">
    <name type="scientific">Chelativorans petroleitrophicus</name>
    <dbReference type="NCBI Taxonomy" id="2975484"/>
    <lineage>
        <taxon>Bacteria</taxon>
        <taxon>Pseudomonadati</taxon>
        <taxon>Pseudomonadota</taxon>
        <taxon>Alphaproteobacteria</taxon>
        <taxon>Hyphomicrobiales</taxon>
        <taxon>Phyllobacteriaceae</taxon>
        <taxon>Chelativorans</taxon>
    </lineage>
</organism>
<keyword evidence="5" id="KW-0378">Hydrolase</keyword>
<dbReference type="Pfam" id="PF01850">
    <property type="entry name" value="PIN"/>
    <property type="match status" value="1"/>
</dbReference>
<dbReference type="PANTHER" id="PTHR33653">
    <property type="entry name" value="RIBONUCLEASE VAPC2"/>
    <property type="match status" value="1"/>
</dbReference>
<feature type="domain" description="PIN" evidence="8">
    <location>
        <begin position="3"/>
        <end position="88"/>
    </location>
</feature>
<comment type="caution">
    <text evidence="9">The sequence shown here is derived from an EMBL/GenBank/DDBJ whole genome shotgun (WGS) entry which is preliminary data.</text>
</comment>
<dbReference type="InterPro" id="IPR002716">
    <property type="entry name" value="PIN_dom"/>
</dbReference>
<evidence type="ECO:0000313" key="9">
    <source>
        <dbReference type="EMBL" id="MCT8992322.1"/>
    </source>
</evidence>
<dbReference type="GO" id="GO:0016787">
    <property type="term" value="F:hydrolase activity"/>
    <property type="evidence" value="ECO:0007669"/>
    <property type="project" value="UniProtKB-KW"/>
</dbReference>
<proteinExistence type="inferred from homology"/>
<comment type="similarity">
    <text evidence="7">Belongs to the PINc/VapC protein family.</text>
</comment>
<evidence type="ECO:0000256" key="4">
    <source>
        <dbReference type="ARBA" id="ARBA00022723"/>
    </source>
</evidence>
<dbReference type="AlphaFoldDB" id="A0A9X2XAH6"/>
<keyword evidence="3" id="KW-0540">Nuclease</keyword>
<keyword evidence="4" id="KW-0479">Metal-binding</keyword>
<dbReference type="Proteomes" id="UP001149009">
    <property type="component" value="Unassembled WGS sequence"/>
</dbReference>
<keyword evidence="10" id="KW-1185">Reference proteome</keyword>
<keyword evidence="2" id="KW-1277">Toxin-antitoxin system</keyword>
<keyword evidence="6" id="KW-0460">Magnesium</keyword>
<protein>
    <submittedName>
        <fullName evidence="9">PIN domain-containing protein</fullName>
    </submittedName>
</protein>
<dbReference type="PANTHER" id="PTHR33653:SF1">
    <property type="entry name" value="RIBONUCLEASE VAPC2"/>
    <property type="match status" value="1"/>
</dbReference>